<dbReference type="EMBL" id="CP044399">
    <property type="protein sequence ID" value="QFI38342.1"/>
    <property type="molecule type" value="Genomic_DNA"/>
</dbReference>
<organism evidence="9 10">
    <name type="scientific">Moritella marina ATCC 15381</name>
    <dbReference type="NCBI Taxonomy" id="1202962"/>
    <lineage>
        <taxon>Bacteria</taxon>
        <taxon>Pseudomonadati</taxon>
        <taxon>Pseudomonadota</taxon>
        <taxon>Gammaproteobacteria</taxon>
        <taxon>Alteromonadales</taxon>
        <taxon>Moritellaceae</taxon>
        <taxon>Moritella</taxon>
    </lineage>
</organism>
<evidence type="ECO:0000259" key="8">
    <source>
        <dbReference type="Pfam" id="PF01435"/>
    </source>
</evidence>
<keyword evidence="10" id="KW-1185">Reference proteome</keyword>
<dbReference type="GO" id="GO:0051603">
    <property type="term" value="P:proteolysis involved in protein catabolic process"/>
    <property type="evidence" value="ECO:0007669"/>
    <property type="project" value="TreeGrafter"/>
</dbReference>
<keyword evidence="1 6" id="KW-0645">Protease</keyword>
<evidence type="ECO:0000256" key="5">
    <source>
        <dbReference type="ARBA" id="ARBA00023049"/>
    </source>
</evidence>
<evidence type="ECO:0000256" key="6">
    <source>
        <dbReference type="RuleBase" id="RU003983"/>
    </source>
</evidence>
<comment type="cofactor">
    <cofactor evidence="6">
        <name>Zn(2+)</name>
        <dbReference type="ChEBI" id="CHEBI:29105"/>
    </cofactor>
    <text evidence="6">Binds 1 zinc ion per subunit.</text>
</comment>
<evidence type="ECO:0000313" key="10">
    <source>
        <dbReference type="Proteomes" id="UP000327424"/>
    </source>
</evidence>
<feature type="domain" description="Peptidase M48" evidence="8">
    <location>
        <begin position="59"/>
        <end position="240"/>
    </location>
</feature>
<dbReference type="InterPro" id="IPR051156">
    <property type="entry name" value="Mito/Outer_Membr_Metalloprot"/>
</dbReference>
<name>A0A5J6WPI1_MORMI</name>
<dbReference type="Pfam" id="PF01435">
    <property type="entry name" value="Peptidase_M48"/>
    <property type="match status" value="1"/>
</dbReference>
<dbReference type="GO" id="GO:0004222">
    <property type="term" value="F:metalloendopeptidase activity"/>
    <property type="evidence" value="ECO:0007669"/>
    <property type="project" value="InterPro"/>
</dbReference>
<dbReference type="PROSITE" id="PS51257">
    <property type="entry name" value="PROKAR_LIPOPROTEIN"/>
    <property type="match status" value="1"/>
</dbReference>
<dbReference type="GO" id="GO:0016020">
    <property type="term" value="C:membrane"/>
    <property type="evidence" value="ECO:0007669"/>
    <property type="project" value="TreeGrafter"/>
</dbReference>
<evidence type="ECO:0000256" key="7">
    <source>
        <dbReference type="SAM" id="SignalP"/>
    </source>
</evidence>
<dbReference type="OrthoDB" id="9810445at2"/>
<dbReference type="PANTHER" id="PTHR22726">
    <property type="entry name" value="METALLOENDOPEPTIDASE OMA1"/>
    <property type="match status" value="1"/>
</dbReference>
<evidence type="ECO:0000256" key="1">
    <source>
        <dbReference type="ARBA" id="ARBA00022670"/>
    </source>
</evidence>
<dbReference type="InterPro" id="IPR001915">
    <property type="entry name" value="Peptidase_M48"/>
</dbReference>
<dbReference type="AlphaFoldDB" id="A0A5J6WPI1"/>
<dbReference type="PANTHER" id="PTHR22726:SF24">
    <property type="entry name" value="M48 FAMILY METALLOPEPTIDASE"/>
    <property type="match status" value="1"/>
</dbReference>
<comment type="similarity">
    <text evidence="6">Belongs to the peptidase M48 family.</text>
</comment>
<reference evidence="9 10" key="1">
    <citation type="submission" date="2019-09" db="EMBL/GenBank/DDBJ databases">
        <title>Hybrid Assembly of the complete Genome of the Deep-Sea Bacterium Moritella marina from long Nanopore and Illumina reads.</title>
        <authorList>
            <person name="Magin S."/>
            <person name="Georgoulis A."/>
            <person name="Papadimitriou K."/>
            <person name="Iliakis G."/>
            <person name="Vorgias C.E."/>
        </authorList>
    </citation>
    <scope>NUCLEOTIDE SEQUENCE [LARGE SCALE GENOMIC DNA]</scope>
    <source>
        <strain evidence="9 10">MP-1</strain>
    </source>
</reference>
<proteinExistence type="inferred from homology"/>
<gene>
    <name evidence="9" type="ORF">FR932_11020</name>
</gene>
<keyword evidence="5 6" id="KW-0482">Metalloprotease</keyword>
<evidence type="ECO:0000313" key="9">
    <source>
        <dbReference type="EMBL" id="QFI38342.1"/>
    </source>
</evidence>
<protein>
    <submittedName>
        <fullName evidence="9">M48 family metallopeptidase</fullName>
    </submittedName>
</protein>
<dbReference type="CDD" id="cd07331">
    <property type="entry name" value="M48C_Oma1_like"/>
    <property type="match status" value="1"/>
</dbReference>
<dbReference type="Gene3D" id="3.30.2010.10">
    <property type="entry name" value="Metalloproteases ('zincins'), catalytic domain"/>
    <property type="match status" value="1"/>
</dbReference>
<keyword evidence="3 6" id="KW-0378">Hydrolase</keyword>
<dbReference type="Proteomes" id="UP000327424">
    <property type="component" value="Chromosome"/>
</dbReference>
<keyword evidence="2" id="KW-0479">Metal-binding</keyword>
<evidence type="ECO:0000256" key="3">
    <source>
        <dbReference type="ARBA" id="ARBA00022801"/>
    </source>
</evidence>
<feature type="chain" id="PRO_5023805434" evidence="7">
    <location>
        <begin position="21"/>
        <end position="258"/>
    </location>
</feature>
<keyword evidence="7" id="KW-0732">Signal</keyword>
<keyword evidence="4 6" id="KW-0862">Zinc</keyword>
<dbReference type="GO" id="GO:0046872">
    <property type="term" value="F:metal ion binding"/>
    <property type="evidence" value="ECO:0007669"/>
    <property type="project" value="UniProtKB-KW"/>
</dbReference>
<dbReference type="KEGG" id="mmaa:FR932_11020"/>
<feature type="signal peptide" evidence="7">
    <location>
        <begin position="1"/>
        <end position="20"/>
    </location>
</feature>
<evidence type="ECO:0000256" key="4">
    <source>
        <dbReference type="ARBA" id="ARBA00022833"/>
    </source>
</evidence>
<sequence>MFKKILPLAILSSLIVGCTASPTGRNQVLLYSSGDMTQLGAQSFEQIKQQEKINTDPKVNNYVQCIADTLTHYVDQSTHWEVIVFDSPQVNAFALPGGHIGVYTGLLKVAKTPSQLAAVMGHEIVHVTANHSNERLSQSKITGLGLQVTDYALQDQAYKDTAMQALGLGIQYGVALPYGRTQESEADIVGLELMAKAGFDPQESVALWQNMAAASGGNQPPELLSTHPSHDTRIKDLRKAIAKLPAEYRQPQELSCSL</sequence>
<evidence type="ECO:0000256" key="2">
    <source>
        <dbReference type="ARBA" id="ARBA00022723"/>
    </source>
</evidence>
<dbReference type="RefSeq" id="WP_019442656.1">
    <property type="nucleotide sequence ID" value="NZ_ALOE01000034.1"/>
</dbReference>
<accession>A0A5J6WPI1</accession>